<protein>
    <submittedName>
        <fullName evidence="4">N-acetyltransferase</fullName>
    </submittedName>
</protein>
<dbReference type="EMBL" id="BMIH01000001">
    <property type="protein sequence ID" value="GGB17030.1"/>
    <property type="molecule type" value="Genomic_DNA"/>
</dbReference>
<accession>A0A916SUE4</accession>
<evidence type="ECO:0000313" key="4">
    <source>
        <dbReference type="EMBL" id="GGB17030.1"/>
    </source>
</evidence>
<dbReference type="AlphaFoldDB" id="A0A916SUE4"/>
<sequence length="139" mass="15398">MAVVAKIESPTDADRDAILRPLVAHNDGKVGPTERHMIALALRDDAGETAGGLWGVVSYRWLFVQYLAVPPELKGQGHGRALMRAAEDEARRLGCVGIWLDTFSFQARGFYEKLGYAAFGQIDDYPPGESRFFLSKRID</sequence>
<keyword evidence="2" id="KW-0012">Acyltransferase</keyword>
<dbReference type="PROSITE" id="PS51186">
    <property type="entry name" value="GNAT"/>
    <property type="match status" value="1"/>
</dbReference>
<dbReference type="CDD" id="cd04301">
    <property type="entry name" value="NAT_SF"/>
    <property type="match status" value="1"/>
</dbReference>
<gene>
    <name evidence="4" type="ORF">GCM10011380_03150</name>
</gene>
<reference evidence="4" key="2">
    <citation type="submission" date="2020-09" db="EMBL/GenBank/DDBJ databases">
        <authorList>
            <person name="Sun Q."/>
            <person name="Zhou Y."/>
        </authorList>
    </citation>
    <scope>NUCLEOTIDE SEQUENCE</scope>
    <source>
        <strain evidence="4">CGMCC 1.15330</strain>
    </source>
</reference>
<feature type="domain" description="N-acetyltransferase" evidence="3">
    <location>
        <begin position="5"/>
        <end position="139"/>
    </location>
</feature>
<dbReference type="Pfam" id="PF00583">
    <property type="entry name" value="Acetyltransf_1"/>
    <property type="match status" value="1"/>
</dbReference>
<reference evidence="4" key="1">
    <citation type="journal article" date="2014" name="Int. J. Syst. Evol. Microbiol.">
        <title>Complete genome sequence of Corynebacterium casei LMG S-19264T (=DSM 44701T), isolated from a smear-ripened cheese.</title>
        <authorList>
            <consortium name="US DOE Joint Genome Institute (JGI-PGF)"/>
            <person name="Walter F."/>
            <person name="Albersmeier A."/>
            <person name="Kalinowski J."/>
            <person name="Ruckert C."/>
        </authorList>
    </citation>
    <scope>NUCLEOTIDE SEQUENCE</scope>
    <source>
        <strain evidence="4">CGMCC 1.15330</strain>
    </source>
</reference>
<name>A0A916SUE4_9SPHN</name>
<keyword evidence="1" id="KW-0808">Transferase</keyword>
<evidence type="ECO:0000259" key="3">
    <source>
        <dbReference type="PROSITE" id="PS51186"/>
    </source>
</evidence>
<dbReference type="InterPro" id="IPR016181">
    <property type="entry name" value="Acyl_CoA_acyltransferase"/>
</dbReference>
<keyword evidence="5" id="KW-1185">Reference proteome</keyword>
<dbReference type="PANTHER" id="PTHR43877:SF2">
    <property type="entry name" value="AMINOALKYLPHOSPHONATE N-ACETYLTRANSFERASE-RELATED"/>
    <property type="match status" value="1"/>
</dbReference>
<dbReference type="Proteomes" id="UP000623067">
    <property type="component" value="Unassembled WGS sequence"/>
</dbReference>
<evidence type="ECO:0000256" key="1">
    <source>
        <dbReference type="ARBA" id="ARBA00022679"/>
    </source>
</evidence>
<dbReference type="PANTHER" id="PTHR43877">
    <property type="entry name" value="AMINOALKYLPHOSPHONATE N-ACETYLTRANSFERASE-RELATED-RELATED"/>
    <property type="match status" value="1"/>
</dbReference>
<dbReference type="InterPro" id="IPR000182">
    <property type="entry name" value="GNAT_dom"/>
</dbReference>
<comment type="caution">
    <text evidence="4">The sequence shown here is derived from an EMBL/GenBank/DDBJ whole genome shotgun (WGS) entry which is preliminary data.</text>
</comment>
<dbReference type="RefSeq" id="WP_188656871.1">
    <property type="nucleotide sequence ID" value="NZ_BMIH01000001.1"/>
</dbReference>
<proteinExistence type="predicted"/>
<dbReference type="GO" id="GO:0016747">
    <property type="term" value="F:acyltransferase activity, transferring groups other than amino-acyl groups"/>
    <property type="evidence" value="ECO:0007669"/>
    <property type="project" value="InterPro"/>
</dbReference>
<dbReference type="Gene3D" id="3.40.630.30">
    <property type="match status" value="1"/>
</dbReference>
<organism evidence="4 5">
    <name type="scientific">Sphingomonas metalli</name>
    <dbReference type="NCBI Taxonomy" id="1779358"/>
    <lineage>
        <taxon>Bacteria</taxon>
        <taxon>Pseudomonadati</taxon>
        <taxon>Pseudomonadota</taxon>
        <taxon>Alphaproteobacteria</taxon>
        <taxon>Sphingomonadales</taxon>
        <taxon>Sphingomonadaceae</taxon>
        <taxon>Sphingomonas</taxon>
    </lineage>
</organism>
<dbReference type="InterPro" id="IPR050832">
    <property type="entry name" value="Bact_Acetyltransf"/>
</dbReference>
<dbReference type="SUPFAM" id="SSF55729">
    <property type="entry name" value="Acyl-CoA N-acyltransferases (Nat)"/>
    <property type="match status" value="1"/>
</dbReference>
<evidence type="ECO:0000313" key="5">
    <source>
        <dbReference type="Proteomes" id="UP000623067"/>
    </source>
</evidence>
<evidence type="ECO:0000256" key="2">
    <source>
        <dbReference type="ARBA" id="ARBA00023315"/>
    </source>
</evidence>